<proteinExistence type="predicted"/>
<dbReference type="AlphaFoldDB" id="A0A0H3AB45"/>
<protein>
    <submittedName>
        <fullName evidence="1">Putative 4-amino-4-deoxychorismate lyase</fullName>
    </submittedName>
</protein>
<dbReference type="GO" id="GO:0016829">
    <property type="term" value="F:lyase activity"/>
    <property type="evidence" value="ECO:0007669"/>
    <property type="project" value="UniProtKB-KW"/>
</dbReference>
<dbReference type="EMBL" id="CP000527">
    <property type="protein sequence ID" value="ABM29634.1"/>
    <property type="molecule type" value="Genomic_DNA"/>
</dbReference>
<dbReference type="SUPFAM" id="SSF56752">
    <property type="entry name" value="D-aminoacid aminotransferase-like PLP-dependent enzymes"/>
    <property type="match status" value="1"/>
</dbReference>
<sequence length="259" mass="28162">MTYWYKGALHEGGVTLGVDSPAFRYGAGFFETLLWNGAEPWLLDAHIARLEGSLARFSVDYQPCDYPAVIAHVVEACGLRDTTARINILVPIEDADAAASPLVLAAPWTPPHPDATRTLRLASQPAQSPLGMHKSMNYLGNWLERRAALRDGYDDVVVTLPGNIVLETTTAALLFSDGTNYCAPAGLTRLRSTTLDAARTVLPVHDCTIRVAELFSFRHAYMLNALVGMLPVRAIGTHAYDVDAAPCARLRPLLLGLHD</sequence>
<gene>
    <name evidence="1" type="ordered locus">Dvul_2622</name>
</gene>
<dbReference type="Pfam" id="PF01063">
    <property type="entry name" value="Aminotran_4"/>
    <property type="match status" value="1"/>
</dbReference>
<dbReference type="InterPro" id="IPR036038">
    <property type="entry name" value="Aminotransferase-like"/>
</dbReference>
<dbReference type="KEGG" id="dvl:Dvul_2622"/>
<name>A0A0H3AB45_NITV4</name>
<evidence type="ECO:0000313" key="2">
    <source>
        <dbReference type="Proteomes" id="UP000009173"/>
    </source>
</evidence>
<accession>A0A0H3AB45</accession>
<organism evidence="1 2">
    <name type="scientific">Nitratidesulfovibrio vulgaris (strain DP4)</name>
    <name type="common">Desulfovibrio vulgaris</name>
    <dbReference type="NCBI Taxonomy" id="391774"/>
    <lineage>
        <taxon>Bacteria</taxon>
        <taxon>Pseudomonadati</taxon>
        <taxon>Thermodesulfobacteriota</taxon>
        <taxon>Desulfovibrionia</taxon>
        <taxon>Desulfovibrionales</taxon>
        <taxon>Desulfovibrionaceae</taxon>
        <taxon>Nitratidesulfovibrio</taxon>
    </lineage>
</organism>
<dbReference type="Gene3D" id="3.20.10.10">
    <property type="entry name" value="D-amino Acid Aminotransferase, subunit A, domain 2"/>
    <property type="match status" value="1"/>
</dbReference>
<dbReference type="HOGENOM" id="CLU_1084721_0_0_7"/>
<keyword evidence="1" id="KW-0456">Lyase</keyword>
<dbReference type="Proteomes" id="UP000009173">
    <property type="component" value="Chromosome"/>
</dbReference>
<dbReference type="RefSeq" id="WP_011792980.1">
    <property type="nucleotide sequence ID" value="NC_008751.1"/>
</dbReference>
<reference evidence="2" key="1">
    <citation type="journal article" date="2009" name="Environ. Microbiol.">
        <title>Contribution of mobile genetic elements to Desulfovibrio vulgaris genome plasticity.</title>
        <authorList>
            <person name="Walker C.B."/>
            <person name="Stolyar S."/>
            <person name="Chivian D."/>
            <person name="Pinel N."/>
            <person name="Gabster J.A."/>
            <person name="Dehal P.S."/>
            <person name="He Z."/>
            <person name="Yang Z.K."/>
            <person name="Yen H.C."/>
            <person name="Zhou J."/>
            <person name="Wall J.D."/>
            <person name="Hazen T.C."/>
            <person name="Arkin A.P."/>
            <person name="Stahl D.A."/>
        </authorList>
    </citation>
    <scope>NUCLEOTIDE SEQUENCE [LARGE SCALE GENOMIC DNA]</scope>
    <source>
        <strain evidence="2">DP4</strain>
    </source>
</reference>
<dbReference type="InterPro" id="IPR043131">
    <property type="entry name" value="BCAT-like_N"/>
</dbReference>
<evidence type="ECO:0000313" key="1">
    <source>
        <dbReference type="EMBL" id="ABM29634.1"/>
    </source>
</evidence>
<dbReference type="InterPro" id="IPR001544">
    <property type="entry name" value="Aminotrans_IV"/>
</dbReference>
<dbReference type="Gene3D" id="3.30.470.10">
    <property type="match status" value="1"/>
</dbReference>
<dbReference type="InterPro" id="IPR043132">
    <property type="entry name" value="BCAT-like_C"/>
</dbReference>